<keyword evidence="3" id="KW-0597">Phosphoprotein</keyword>
<dbReference type="FunFam" id="3.30.565.10:FF:000006">
    <property type="entry name" value="Sensor histidine kinase WalK"/>
    <property type="match status" value="1"/>
</dbReference>
<evidence type="ECO:0000313" key="10">
    <source>
        <dbReference type="EMBL" id="KZL21001.1"/>
    </source>
</evidence>
<dbReference type="SMART" id="SM00086">
    <property type="entry name" value="PAC"/>
    <property type="match status" value="1"/>
</dbReference>
<sequence length="795" mass="87858">MGAFMARAFAGGATARRFLNSTKRAGKKDALTGHIKLLAQPAYQRLLTTEPMMRRIIPALCIIFIACTAIFRGLEIAYNYENVSQKAQDDLTLIATALTASIEISEQEKDSAGLTSALQRALSEALPPRATSKSRQILLTDPNGTIVASAPTRPDMEGLKITSLLGDTQPMTFFGKRAGVLTLNQGTKDATRATVHHLPNKLGMVAIMQPEDAVFASWRAELSANVTIFVATSMVLLVIIYAYFAQATRAQQADGIYAATRSRIDAALNRGRCGLFDWDLSRGRVFWSASLYEMLGMDPRNDIMGFAEIQSLTHADDVDLYDLAKSLLDTGKSNVDRQWRMRHVDGSWVWLRVRAEVQTDAGTNEPHLIGICMDVTEQKKLAEQSRTADLRLRDAIENISEAFVLWDADNHLVMCNSNYRRLHELPDHVVKSGTPYSTVMSSASQPIISEPEEGDHIDSDMGSSYKVEMEGGRWLQVSERRTKDGGFVSVGTDITELKRKEEKLLESERGHMATIADLRQSRQKLELQAQQLVELTEKYADEKTRAEDANQAKSEFLANISHELRTPLNAIIGFSEIMDQGMFGDLGSDKYKEYCKDIHSSGNYLLNVINDILDMSKIEAGRIELSVEDVQIQQIVQDATRIISATAAEKSITVVSENLPHMHLQADRRAVKQILLNLLANSIKFTPDHGEVRVSARKVGAFAELTISDNGIGIAKKDIERLAKPFVQVENQFTKTHKGSGLGLAIARSLSELHGGYMEISSEVGKGTEVTIKLPLKAKGREKGRFSALSELNAA</sequence>
<dbReference type="InterPro" id="IPR036890">
    <property type="entry name" value="HATPase_C_sf"/>
</dbReference>
<evidence type="ECO:0000259" key="8">
    <source>
        <dbReference type="PROSITE" id="PS50109"/>
    </source>
</evidence>
<dbReference type="PANTHER" id="PTHR43047:SF72">
    <property type="entry name" value="OSMOSENSING HISTIDINE PROTEIN KINASE SLN1"/>
    <property type="match status" value="1"/>
</dbReference>
<dbReference type="SUPFAM" id="SSF47384">
    <property type="entry name" value="Homodimeric domain of signal transducing histidine kinase"/>
    <property type="match status" value="1"/>
</dbReference>
<dbReference type="STRING" id="989403.SAMN05421798_101408"/>
<keyword evidence="5" id="KW-0418">Kinase</keyword>
<evidence type="ECO:0000256" key="7">
    <source>
        <dbReference type="SAM" id="Phobius"/>
    </source>
</evidence>
<keyword evidence="6" id="KW-0175">Coiled coil</keyword>
<dbReference type="CDD" id="cd00130">
    <property type="entry name" value="PAS"/>
    <property type="match status" value="1"/>
</dbReference>
<dbReference type="PROSITE" id="PS50109">
    <property type="entry name" value="HIS_KIN"/>
    <property type="match status" value="1"/>
</dbReference>
<organism evidence="10 11">
    <name type="scientific">Pseudovibrio axinellae</name>
    <dbReference type="NCBI Taxonomy" id="989403"/>
    <lineage>
        <taxon>Bacteria</taxon>
        <taxon>Pseudomonadati</taxon>
        <taxon>Pseudomonadota</taxon>
        <taxon>Alphaproteobacteria</taxon>
        <taxon>Hyphomicrobiales</taxon>
        <taxon>Stappiaceae</taxon>
        <taxon>Pseudovibrio</taxon>
    </lineage>
</organism>
<feature type="coiled-coil region" evidence="6">
    <location>
        <begin position="515"/>
        <end position="552"/>
    </location>
</feature>
<dbReference type="Proteomes" id="UP000076577">
    <property type="component" value="Unassembled WGS sequence"/>
</dbReference>
<evidence type="ECO:0000256" key="5">
    <source>
        <dbReference type="ARBA" id="ARBA00022777"/>
    </source>
</evidence>
<accession>A0A166AFI6</accession>
<feature type="transmembrane region" description="Helical" evidence="7">
    <location>
        <begin position="226"/>
        <end position="244"/>
    </location>
</feature>
<comment type="catalytic activity">
    <reaction evidence="1">
        <text>ATP + protein L-histidine = ADP + protein N-phospho-L-histidine.</text>
        <dbReference type="EC" id="2.7.13.3"/>
    </reaction>
</comment>
<evidence type="ECO:0000256" key="4">
    <source>
        <dbReference type="ARBA" id="ARBA00022679"/>
    </source>
</evidence>
<feature type="domain" description="Histidine kinase" evidence="8">
    <location>
        <begin position="559"/>
        <end position="778"/>
    </location>
</feature>
<dbReference type="InterPro" id="IPR003661">
    <property type="entry name" value="HisK_dim/P_dom"/>
</dbReference>
<dbReference type="PRINTS" id="PR00344">
    <property type="entry name" value="BCTRLSENSOR"/>
</dbReference>
<dbReference type="InterPro" id="IPR001610">
    <property type="entry name" value="PAC"/>
</dbReference>
<proteinExistence type="predicted"/>
<keyword evidence="7" id="KW-0812">Transmembrane</keyword>
<dbReference type="PATRIC" id="fig|989403.3.peg.1068"/>
<dbReference type="SMART" id="SM00387">
    <property type="entry name" value="HATPase_c"/>
    <property type="match status" value="1"/>
</dbReference>
<dbReference type="InterPro" id="IPR035965">
    <property type="entry name" value="PAS-like_dom_sf"/>
</dbReference>
<evidence type="ECO:0000313" key="11">
    <source>
        <dbReference type="Proteomes" id="UP000076577"/>
    </source>
</evidence>
<dbReference type="Pfam" id="PF00512">
    <property type="entry name" value="HisKA"/>
    <property type="match status" value="1"/>
</dbReference>
<dbReference type="Gene3D" id="3.30.565.10">
    <property type="entry name" value="Histidine kinase-like ATPase, C-terminal domain"/>
    <property type="match status" value="1"/>
</dbReference>
<dbReference type="InterPro" id="IPR013655">
    <property type="entry name" value="PAS_fold_3"/>
</dbReference>
<evidence type="ECO:0000256" key="2">
    <source>
        <dbReference type="ARBA" id="ARBA00012438"/>
    </source>
</evidence>
<dbReference type="InterPro" id="IPR000014">
    <property type="entry name" value="PAS"/>
</dbReference>
<dbReference type="Pfam" id="PF08447">
    <property type="entry name" value="PAS_3"/>
    <property type="match status" value="1"/>
</dbReference>
<dbReference type="GO" id="GO:0005886">
    <property type="term" value="C:plasma membrane"/>
    <property type="evidence" value="ECO:0007669"/>
    <property type="project" value="TreeGrafter"/>
</dbReference>
<keyword evidence="11" id="KW-1185">Reference proteome</keyword>
<dbReference type="PANTHER" id="PTHR43047">
    <property type="entry name" value="TWO-COMPONENT HISTIDINE PROTEIN KINASE"/>
    <property type="match status" value="1"/>
</dbReference>
<dbReference type="NCBIfam" id="TIGR00229">
    <property type="entry name" value="sensory_box"/>
    <property type="match status" value="1"/>
</dbReference>
<keyword evidence="4 10" id="KW-0808">Transferase</keyword>
<evidence type="ECO:0000256" key="1">
    <source>
        <dbReference type="ARBA" id="ARBA00000085"/>
    </source>
</evidence>
<dbReference type="GO" id="GO:0009927">
    <property type="term" value="F:histidine phosphotransfer kinase activity"/>
    <property type="evidence" value="ECO:0007669"/>
    <property type="project" value="TreeGrafter"/>
</dbReference>
<reference evidence="10 11" key="1">
    <citation type="journal article" date="2016" name="Front. Microbiol.">
        <title>Comparative Genomic Analysis Reveals a Diverse Repertoire of Genes Involved in Prokaryote-Eukaryote Interactions within the Pseudovibrio Genus.</title>
        <authorList>
            <person name="Romano S."/>
            <person name="Fernandez-Guerra A."/>
            <person name="Reen F.J."/>
            <person name="Glockner F.O."/>
            <person name="Crowley S.P."/>
            <person name="O'Sullivan O."/>
            <person name="Cotter P.D."/>
            <person name="Adams C."/>
            <person name="Dobson A.D."/>
            <person name="O'Gara F."/>
        </authorList>
    </citation>
    <scope>NUCLEOTIDE SEQUENCE [LARGE SCALE GENOMIC DNA]</scope>
    <source>
        <strain evidence="10 11">Ad2</strain>
    </source>
</reference>
<dbReference type="GO" id="GO:0000155">
    <property type="term" value="F:phosphorelay sensor kinase activity"/>
    <property type="evidence" value="ECO:0007669"/>
    <property type="project" value="InterPro"/>
</dbReference>
<dbReference type="SUPFAM" id="SSF55874">
    <property type="entry name" value="ATPase domain of HSP90 chaperone/DNA topoisomerase II/histidine kinase"/>
    <property type="match status" value="1"/>
</dbReference>
<evidence type="ECO:0000256" key="6">
    <source>
        <dbReference type="SAM" id="Coils"/>
    </source>
</evidence>
<dbReference type="Pfam" id="PF02518">
    <property type="entry name" value="HATPase_c"/>
    <property type="match status" value="1"/>
</dbReference>
<dbReference type="InterPro" id="IPR003594">
    <property type="entry name" value="HATPase_dom"/>
</dbReference>
<dbReference type="EC" id="2.7.13.3" evidence="2"/>
<gene>
    <name evidence="10" type="primary">pleC_1</name>
    <name evidence="10" type="ORF">PsAD2_00993</name>
</gene>
<feature type="domain" description="PAC" evidence="9">
    <location>
        <begin position="335"/>
        <end position="387"/>
    </location>
</feature>
<dbReference type="Gene3D" id="1.10.287.130">
    <property type="match status" value="1"/>
</dbReference>
<dbReference type="InterPro" id="IPR004358">
    <property type="entry name" value="Sig_transdc_His_kin-like_C"/>
</dbReference>
<dbReference type="EMBL" id="LMCB01000005">
    <property type="protein sequence ID" value="KZL21001.1"/>
    <property type="molecule type" value="Genomic_DNA"/>
</dbReference>
<comment type="caution">
    <text evidence="10">The sequence shown here is derived from an EMBL/GenBank/DDBJ whole genome shotgun (WGS) entry which is preliminary data.</text>
</comment>
<dbReference type="SUPFAM" id="SSF55785">
    <property type="entry name" value="PYP-like sensor domain (PAS domain)"/>
    <property type="match status" value="2"/>
</dbReference>
<evidence type="ECO:0000259" key="9">
    <source>
        <dbReference type="PROSITE" id="PS50113"/>
    </source>
</evidence>
<dbReference type="CDD" id="cd16922">
    <property type="entry name" value="HATPase_EvgS-ArcB-TorS-like"/>
    <property type="match status" value="1"/>
</dbReference>
<dbReference type="Gene3D" id="3.30.450.20">
    <property type="entry name" value="PAS domain"/>
    <property type="match status" value="2"/>
</dbReference>
<protein>
    <recommendedName>
        <fullName evidence="2">histidine kinase</fullName>
        <ecNumber evidence="2">2.7.13.3</ecNumber>
    </recommendedName>
</protein>
<dbReference type="InterPro" id="IPR005467">
    <property type="entry name" value="His_kinase_dom"/>
</dbReference>
<dbReference type="InterPro" id="IPR000700">
    <property type="entry name" value="PAS-assoc_C"/>
</dbReference>
<dbReference type="PROSITE" id="PS50113">
    <property type="entry name" value="PAC"/>
    <property type="match status" value="1"/>
</dbReference>
<dbReference type="CDD" id="cd00082">
    <property type="entry name" value="HisKA"/>
    <property type="match status" value="1"/>
</dbReference>
<dbReference type="SMART" id="SM00388">
    <property type="entry name" value="HisKA"/>
    <property type="match status" value="1"/>
</dbReference>
<evidence type="ECO:0000256" key="3">
    <source>
        <dbReference type="ARBA" id="ARBA00022553"/>
    </source>
</evidence>
<name>A0A166AFI6_9HYPH</name>
<feature type="transmembrane region" description="Helical" evidence="7">
    <location>
        <begin position="56"/>
        <end position="74"/>
    </location>
</feature>
<keyword evidence="7" id="KW-0472">Membrane</keyword>
<keyword evidence="7" id="KW-1133">Transmembrane helix</keyword>
<dbReference type="AlphaFoldDB" id="A0A166AFI6"/>
<dbReference type="Pfam" id="PF12860">
    <property type="entry name" value="PAS_7"/>
    <property type="match status" value="1"/>
</dbReference>
<dbReference type="InterPro" id="IPR036097">
    <property type="entry name" value="HisK_dim/P_sf"/>
</dbReference>